<name>A0A4U9D3Y1_RAOTE</name>
<accession>A0A4U9D3Y1</accession>
<dbReference type="GO" id="GO:0005975">
    <property type="term" value="P:carbohydrate metabolic process"/>
    <property type="evidence" value="ECO:0007669"/>
    <property type="project" value="InterPro"/>
</dbReference>
<reference evidence="1 2" key="1">
    <citation type="submission" date="2019-04" db="EMBL/GenBank/DDBJ databases">
        <authorList>
            <consortium name="Pathogen Informatics"/>
        </authorList>
    </citation>
    <scope>NUCLEOTIDE SEQUENCE [LARGE SCALE GENOMIC DNA]</scope>
    <source>
        <strain evidence="1 2">NCTC9185</strain>
    </source>
</reference>
<dbReference type="Gene3D" id="1.50.10.10">
    <property type="match status" value="1"/>
</dbReference>
<dbReference type="InterPro" id="IPR012341">
    <property type="entry name" value="6hp_glycosidase-like_sf"/>
</dbReference>
<sequence length="45" mass="5015">MTGGLLAVRDLTTGEAQDDPQLSAQDDYYSASLKMLVWLAKNDRR</sequence>
<proteinExistence type="predicted"/>
<protein>
    <recommendedName>
        <fullName evidence="3">Cellulase</fullName>
    </recommendedName>
</protein>
<dbReference type="EMBL" id="CABDVU010000001">
    <property type="protein sequence ID" value="VTN12487.1"/>
    <property type="molecule type" value="Genomic_DNA"/>
</dbReference>
<evidence type="ECO:0000313" key="2">
    <source>
        <dbReference type="Proteomes" id="UP000339249"/>
    </source>
</evidence>
<dbReference type="AlphaFoldDB" id="A0A4U9D3Y1"/>
<evidence type="ECO:0000313" key="1">
    <source>
        <dbReference type="EMBL" id="VTN12487.1"/>
    </source>
</evidence>
<evidence type="ECO:0008006" key="3">
    <source>
        <dbReference type="Google" id="ProtNLM"/>
    </source>
</evidence>
<gene>
    <name evidence="1" type="ORF">NCTC9185_04466</name>
</gene>
<organism evidence="1 2">
    <name type="scientific">Raoultella terrigena</name>
    <name type="common">Klebsiella terrigena</name>
    <dbReference type="NCBI Taxonomy" id="577"/>
    <lineage>
        <taxon>Bacteria</taxon>
        <taxon>Pseudomonadati</taxon>
        <taxon>Pseudomonadota</taxon>
        <taxon>Gammaproteobacteria</taxon>
        <taxon>Enterobacterales</taxon>
        <taxon>Enterobacteriaceae</taxon>
        <taxon>Klebsiella/Raoultella group</taxon>
        <taxon>Raoultella</taxon>
    </lineage>
</organism>
<dbReference type="Proteomes" id="UP000339249">
    <property type="component" value="Unassembled WGS sequence"/>
</dbReference>